<evidence type="ECO:0008006" key="5">
    <source>
        <dbReference type="Google" id="ProtNLM"/>
    </source>
</evidence>
<dbReference type="PANTHER" id="PTHR22663:SF17">
    <property type="entry name" value="RING FINGER PROTEIN NARYA-RELATED"/>
    <property type="match status" value="1"/>
</dbReference>
<dbReference type="GO" id="GO:0007131">
    <property type="term" value="P:reciprocal meiotic recombination"/>
    <property type="evidence" value="ECO:0007669"/>
    <property type="project" value="InterPro"/>
</dbReference>
<dbReference type="GO" id="GO:0000795">
    <property type="term" value="C:synaptonemal complex"/>
    <property type="evidence" value="ECO:0007669"/>
    <property type="project" value="InterPro"/>
</dbReference>
<dbReference type="InterPro" id="IPR042123">
    <property type="entry name" value="Zip3/RNF212-like"/>
</dbReference>
<keyword evidence="4" id="KW-1185">Reference proteome</keyword>
<evidence type="ECO:0000313" key="3">
    <source>
        <dbReference type="EMBL" id="CAH0101959.1"/>
    </source>
</evidence>
<organism evidence="3 4">
    <name type="scientific">Daphnia galeata</name>
    <dbReference type="NCBI Taxonomy" id="27404"/>
    <lineage>
        <taxon>Eukaryota</taxon>
        <taxon>Metazoa</taxon>
        <taxon>Ecdysozoa</taxon>
        <taxon>Arthropoda</taxon>
        <taxon>Crustacea</taxon>
        <taxon>Branchiopoda</taxon>
        <taxon>Diplostraca</taxon>
        <taxon>Cladocera</taxon>
        <taxon>Anomopoda</taxon>
        <taxon>Daphniidae</taxon>
        <taxon>Daphnia</taxon>
    </lineage>
</organism>
<feature type="compositionally biased region" description="Polar residues" evidence="2">
    <location>
        <begin position="269"/>
        <end position="284"/>
    </location>
</feature>
<feature type="region of interest" description="Disordered" evidence="2">
    <location>
        <begin position="176"/>
        <end position="205"/>
    </location>
</feature>
<evidence type="ECO:0000256" key="2">
    <source>
        <dbReference type="SAM" id="MobiDB-lite"/>
    </source>
</evidence>
<dbReference type="EMBL" id="CAKKLH010000068">
    <property type="protein sequence ID" value="CAH0101959.1"/>
    <property type="molecule type" value="Genomic_DNA"/>
</dbReference>
<protein>
    <recommendedName>
        <fullName evidence="5">RING-type domain-containing protein</fullName>
    </recommendedName>
</protein>
<comment type="caution">
    <text evidence="3">The sequence shown here is derived from an EMBL/GenBank/DDBJ whole genome shotgun (WGS) entry which is preliminary data.</text>
</comment>
<accession>A0A8J2WHM8</accession>
<name>A0A8J2WHM8_9CRUS</name>
<dbReference type="PANTHER" id="PTHR22663">
    <property type="entry name" value="RING FINGER PROTEIN NARYA-RELATED"/>
    <property type="match status" value="1"/>
</dbReference>
<dbReference type="Proteomes" id="UP000789390">
    <property type="component" value="Unassembled WGS sequence"/>
</dbReference>
<feature type="compositionally biased region" description="Low complexity" evidence="2">
    <location>
        <begin position="302"/>
        <end position="316"/>
    </location>
</feature>
<reference evidence="3" key="1">
    <citation type="submission" date="2021-11" db="EMBL/GenBank/DDBJ databases">
        <authorList>
            <person name="Schell T."/>
        </authorList>
    </citation>
    <scope>NUCLEOTIDE SEQUENCE</scope>
    <source>
        <strain evidence="3">M5</strain>
    </source>
</reference>
<keyword evidence="1" id="KW-0469">Meiosis</keyword>
<proteinExistence type="predicted"/>
<dbReference type="GO" id="GO:0016925">
    <property type="term" value="P:protein sumoylation"/>
    <property type="evidence" value="ECO:0007669"/>
    <property type="project" value="TreeGrafter"/>
</dbReference>
<evidence type="ECO:0000256" key="1">
    <source>
        <dbReference type="ARBA" id="ARBA00023254"/>
    </source>
</evidence>
<dbReference type="AlphaFoldDB" id="A0A8J2WHM8"/>
<gene>
    <name evidence="3" type="ORF">DGAL_LOCUS4332</name>
</gene>
<dbReference type="OrthoDB" id="2535391at2759"/>
<dbReference type="GO" id="GO:0007129">
    <property type="term" value="P:homologous chromosome pairing at meiosis"/>
    <property type="evidence" value="ECO:0007669"/>
    <property type="project" value="TreeGrafter"/>
</dbReference>
<evidence type="ECO:0000313" key="4">
    <source>
        <dbReference type="Proteomes" id="UP000789390"/>
    </source>
</evidence>
<dbReference type="GO" id="GO:0019789">
    <property type="term" value="F:SUMO transferase activity"/>
    <property type="evidence" value="ECO:0007669"/>
    <property type="project" value="InterPro"/>
</dbReference>
<feature type="region of interest" description="Disordered" evidence="2">
    <location>
        <begin position="269"/>
        <end position="317"/>
    </location>
</feature>
<sequence>MDWIHCNDCYKQPYSSPKTLFVLTSCARIQCSDCNLSNSCVHRDCNPCRSQNYNAVPLDKSLPSDVEDFFRDPIDILKRYLKVCDFQRGHRDRLFKRHNEQQKQIAAHSAQTSQFQKTITDLQRQAVKTLPFLCSTVQKLTSEIRAKDQEFIAMESKLREVENAMAKERRSQDLFQNLRNNPADPKTRIAPTPALSDRTSDDRNSIQWQQKVPGIPVNPSDRPGPTRQRYIPTQQHQPYKTRAQQFLNFETPSYFYSTSTPAPVARASLSNNITPRNPISSFPTPTVHRPRQSTVAAPMPHQAPKQQQIHPAQQQKRGVSYNRVYAFMSEAARQALTPEVPQGKK</sequence>